<dbReference type="STRING" id="537006.PRABACTJOHN_03644"/>
<evidence type="ECO:0000259" key="2">
    <source>
        <dbReference type="Pfam" id="PF20590"/>
    </source>
</evidence>
<dbReference type="InterPro" id="IPR046741">
    <property type="entry name" value="DUF6791"/>
</dbReference>
<comment type="caution">
    <text evidence="3">The sequence shown here is derived from an EMBL/GenBank/DDBJ whole genome shotgun (WGS) entry which is preliminary data.</text>
</comment>
<feature type="domain" description="THIF-type NAD/FAD binding fold" evidence="1">
    <location>
        <begin position="177"/>
        <end position="321"/>
    </location>
</feature>
<dbReference type="Pfam" id="PF00899">
    <property type="entry name" value="ThiF"/>
    <property type="match status" value="1"/>
</dbReference>
<dbReference type="NCBIfam" id="NF004804">
    <property type="entry name" value="PRK06153.1-3"/>
    <property type="match status" value="1"/>
</dbReference>
<accession>B7BF15</accession>
<evidence type="ECO:0000313" key="4">
    <source>
        <dbReference type="Proteomes" id="UP000005510"/>
    </source>
</evidence>
<reference evidence="3 4" key="2">
    <citation type="submission" date="2008-10" db="EMBL/GenBank/DDBJ databases">
        <authorList>
            <person name="Fulton L."/>
            <person name="Clifton S."/>
            <person name="Fulton B."/>
            <person name="Xu J."/>
            <person name="Minx P."/>
            <person name="Pepin K.H."/>
            <person name="Johnson M."/>
            <person name="Bhonagiri V."/>
            <person name="Nash W.E."/>
            <person name="Mardis E.R."/>
            <person name="Wilson R.K."/>
        </authorList>
    </citation>
    <scope>NUCLEOTIDE SEQUENCE [LARGE SCALE GENOMIC DNA]</scope>
    <source>
        <strain evidence="3 4">DSM 18315</strain>
    </source>
</reference>
<proteinExistence type="predicted"/>
<gene>
    <name evidence="3" type="ORF">PRABACTJOHN_03644</name>
</gene>
<dbReference type="AlphaFoldDB" id="B7BF15"/>
<dbReference type="RefSeq" id="WP_008152009.1">
    <property type="nucleotide sequence ID" value="NZ_CP102285.1"/>
</dbReference>
<dbReference type="NCBIfam" id="NF004805">
    <property type="entry name" value="PRK06153.1-4"/>
    <property type="match status" value="1"/>
</dbReference>
<dbReference type="SUPFAM" id="SSF69572">
    <property type="entry name" value="Activating enzymes of the ubiquitin-like proteins"/>
    <property type="match status" value="1"/>
</dbReference>
<dbReference type="Gene3D" id="3.40.50.720">
    <property type="entry name" value="NAD(P)-binding Rossmann-like Domain"/>
    <property type="match status" value="1"/>
</dbReference>
<dbReference type="Pfam" id="PF20590">
    <property type="entry name" value="DUF6791"/>
    <property type="match status" value="1"/>
</dbReference>
<dbReference type="GeneID" id="93406785"/>
<dbReference type="EMBL" id="ABYH01000378">
    <property type="protein sequence ID" value="EEC94977.1"/>
    <property type="molecule type" value="Genomic_DNA"/>
</dbReference>
<evidence type="ECO:0000313" key="3">
    <source>
        <dbReference type="EMBL" id="EEC94977.1"/>
    </source>
</evidence>
<dbReference type="CDD" id="cd01483">
    <property type="entry name" value="E1_enzyme_family"/>
    <property type="match status" value="1"/>
</dbReference>
<dbReference type="HOGENOM" id="CLU_058815_0_0_10"/>
<dbReference type="Proteomes" id="UP000005510">
    <property type="component" value="Unassembled WGS sequence"/>
</dbReference>
<organism evidence="3 4">
    <name type="scientific">Parabacteroides johnsonii DSM 18315</name>
    <dbReference type="NCBI Taxonomy" id="537006"/>
    <lineage>
        <taxon>Bacteria</taxon>
        <taxon>Pseudomonadati</taxon>
        <taxon>Bacteroidota</taxon>
        <taxon>Bacteroidia</taxon>
        <taxon>Bacteroidales</taxon>
        <taxon>Tannerellaceae</taxon>
        <taxon>Parabacteroides</taxon>
    </lineage>
</organism>
<protein>
    <submittedName>
        <fullName evidence="3">ThiF family protein</fullName>
    </submittedName>
</protein>
<dbReference type="GO" id="GO:0008641">
    <property type="term" value="F:ubiquitin-like modifier activating enzyme activity"/>
    <property type="evidence" value="ECO:0007669"/>
    <property type="project" value="InterPro"/>
</dbReference>
<dbReference type="InterPro" id="IPR000594">
    <property type="entry name" value="ThiF_NAD_FAD-bd"/>
</dbReference>
<reference evidence="3 4" key="1">
    <citation type="submission" date="2008-10" db="EMBL/GenBank/DDBJ databases">
        <title>Draft genome sequence of Parabacteroides johnsonii (DSM 18315).</title>
        <authorList>
            <person name="Sudarsanam P."/>
            <person name="Ley R."/>
            <person name="Guruge J."/>
            <person name="Turnbaugh P.J."/>
            <person name="Mahowald M."/>
            <person name="Liep D."/>
            <person name="Gordon J."/>
        </authorList>
    </citation>
    <scope>NUCLEOTIDE SEQUENCE [LARGE SCALE GENOMIC DNA]</scope>
    <source>
        <strain evidence="3 4">DSM 18315</strain>
    </source>
</reference>
<feature type="domain" description="DUF6791" evidence="2">
    <location>
        <begin position="10"/>
        <end position="160"/>
    </location>
</feature>
<sequence length="391" mass="44015">MSEAIINRSPDLIKLQSEDYRIEICSGYLIVHYIPYLNKNKEIKSGTLVMALANSGNITIKPKDHTAYFIGEQPCNIDGSFVTSLVNSPQKQNLYANVVSDFYLSCHPDDRVYADYYDKVTTYYNIISSPAINLDSEACRQLKKPLIVKNEDSPLVYTDTNASHSNTACFNDKFYPLKIAIIGAGGTGSYILDFVSKTPVSEIHLFDADLFNTHNAFRAPGAASVEELEQQLFKVEYLYKKYSQIHKGIIPHKEYITQDNITSLKSMSYVFLCIDKVSVRNTIAGYLIDNEIPFINSGLGIGLSNCTLDGMVEITAAYKDHYSHIKEVFSGNDVKDDDMYASNIQIAELNAMAAIYSIIKWKKMLGFYCDTKQEVRSVYSINDNDIYNGKD</sequence>
<name>B7BF15_9BACT</name>
<dbReference type="InterPro" id="IPR035985">
    <property type="entry name" value="Ubiquitin-activating_enz"/>
</dbReference>
<evidence type="ECO:0000259" key="1">
    <source>
        <dbReference type="Pfam" id="PF00899"/>
    </source>
</evidence>